<keyword evidence="8 13" id="KW-0786">Thiamine pyrophosphate</keyword>
<dbReference type="GO" id="GO:0006098">
    <property type="term" value="P:pentose-phosphate shunt"/>
    <property type="evidence" value="ECO:0007669"/>
    <property type="project" value="TreeGrafter"/>
</dbReference>
<dbReference type="Pfam" id="PF00456">
    <property type="entry name" value="Transketolase_N"/>
    <property type="match status" value="1"/>
</dbReference>
<dbReference type="InterPro" id="IPR005474">
    <property type="entry name" value="Transketolase_N"/>
</dbReference>
<dbReference type="OrthoDB" id="8732661at2"/>
<protein>
    <recommendedName>
        <fullName evidence="4 10">Transketolase</fullName>
        <ecNumber evidence="3 10">2.2.1.1</ecNumber>
    </recommendedName>
</protein>
<dbReference type="Pfam" id="PF02779">
    <property type="entry name" value="Transket_pyr"/>
    <property type="match status" value="1"/>
</dbReference>
<dbReference type="CDD" id="cd07033">
    <property type="entry name" value="TPP_PYR_DXS_TK_like"/>
    <property type="match status" value="1"/>
</dbReference>
<evidence type="ECO:0000256" key="14">
    <source>
        <dbReference type="PIRSR" id="PIRSR605478-4"/>
    </source>
</evidence>
<dbReference type="SUPFAM" id="SSF52922">
    <property type="entry name" value="TK C-terminal domain-like"/>
    <property type="match status" value="1"/>
</dbReference>
<comment type="subunit">
    <text evidence="2">Homodimer.</text>
</comment>
<evidence type="ECO:0000256" key="4">
    <source>
        <dbReference type="ARBA" id="ARBA00016662"/>
    </source>
</evidence>
<evidence type="ECO:0000256" key="5">
    <source>
        <dbReference type="ARBA" id="ARBA00022679"/>
    </source>
</evidence>
<name>V6IYG9_9BACL</name>
<dbReference type="Gene3D" id="3.40.50.970">
    <property type="match status" value="2"/>
</dbReference>
<dbReference type="PANTHER" id="PTHR43522">
    <property type="entry name" value="TRANSKETOLASE"/>
    <property type="match status" value="1"/>
</dbReference>
<evidence type="ECO:0000259" key="16">
    <source>
        <dbReference type="SMART" id="SM00861"/>
    </source>
</evidence>
<dbReference type="RefSeq" id="WP_023510446.1">
    <property type="nucleotide sequence ID" value="NZ_AWTC01000009.1"/>
</dbReference>
<feature type="binding site" evidence="12">
    <location>
        <position position="357"/>
    </location>
    <ligand>
        <name>substrate</name>
    </ligand>
</feature>
<evidence type="ECO:0000256" key="9">
    <source>
        <dbReference type="ARBA" id="ARBA00049473"/>
    </source>
</evidence>
<dbReference type="EC" id="2.2.1.1" evidence="3 10"/>
<dbReference type="PATRIC" id="fig|1395513.3.peg.2219"/>
<evidence type="ECO:0000313" key="18">
    <source>
        <dbReference type="Proteomes" id="UP000018296"/>
    </source>
</evidence>
<feature type="binding site" evidence="13">
    <location>
        <begin position="117"/>
        <end position="119"/>
    </location>
    <ligand>
        <name>thiamine diphosphate</name>
        <dbReference type="ChEBI" id="CHEBI:58937"/>
    </ligand>
</feature>
<keyword evidence="6 14" id="KW-0479">Metal-binding</keyword>
<evidence type="ECO:0000256" key="13">
    <source>
        <dbReference type="PIRSR" id="PIRSR605478-3"/>
    </source>
</evidence>
<dbReference type="Gene3D" id="3.40.50.920">
    <property type="match status" value="1"/>
</dbReference>
<dbReference type="CDD" id="cd02012">
    <property type="entry name" value="TPP_TK"/>
    <property type="match status" value="1"/>
</dbReference>
<dbReference type="AlphaFoldDB" id="V6IYG9"/>
<dbReference type="EMBL" id="AWTC01000009">
    <property type="protein sequence ID" value="EST11771.1"/>
    <property type="molecule type" value="Genomic_DNA"/>
</dbReference>
<dbReference type="Proteomes" id="UP000018296">
    <property type="component" value="Unassembled WGS sequence"/>
</dbReference>
<proteinExistence type="inferred from homology"/>
<evidence type="ECO:0000256" key="15">
    <source>
        <dbReference type="PIRSR" id="PIRSR605478-5"/>
    </source>
</evidence>
<feature type="binding site" evidence="12">
    <location>
        <position position="461"/>
    </location>
    <ligand>
        <name>substrate</name>
    </ligand>
</feature>
<feature type="binding site" evidence="12">
    <location>
        <position position="263"/>
    </location>
    <ligand>
        <name>substrate</name>
    </ligand>
</feature>
<dbReference type="GO" id="GO:0004802">
    <property type="term" value="F:transketolase activity"/>
    <property type="evidence" value="ECO:0007669"/>
    <property type="project" value="UniProtKB-UniRule"/>
</dbReference>
<evidence type="ECO:0000256" key="3">
    <source>
        <dbReference type="ARBA" id="ARBA00013152"/>
    </source>
</evidence>
<feature type="binding site" evidence="12">
    <location>
        <position position="384"/>
    </location>
    <ligand>
        <name>substrate</name>
    </ligand>
</feature>
<evidence type="ECO:0000256" key="11">
    <source>
        <dbReference type="PIRSR" id="PIRSR605478-1"/>
    </source>
</evidence>
<accession>V6IYG9</accession>
<feature type="binding site" evidence="13">
    <location>
        <position position="437"/>
    </location>
    <ligand>
        <name>thiamine diphosphate</name>
        <dbReference type="ChEBI" id="CHEBI:58937"/>
    </ligand>
</feature>
<feature type="binding site" evidence="12">
    <location>
        <position position="469"/>
    </location>
    <ligand>
        <name>substrate</name>
    </ligand>
</feature>
<organism evidence="17 18">
    <name type="scientific">Sporolactobacillus laevolacticus DSM 442</name>
    <dbReference type="NCBI Taxonomy" id="1395513"/>
    <lineage>
        <taxon>Bacteria</taxon>
        <taxon>Bacillati</taxon>
        <taxon>Bacillota</taxon>
        <taxon>Bacilli</taxon>
        <taxon>Bacillales</taxon>
        <taxon>Sporolactobacillaceae</taxon>
        <taxon>Sporolactobacillus</taxon>
    </lineage>
</organism>
<dbReference type="eggNOG" id="COG0021">
    <property type="taxonomic scope" value="Bacteria"/>
</dbReference>
<evidence type="ECO:0000313" key="17">
    <source>
        <dbReference type="EMBL" id="EST11771.1"/>
    </source>
</evidence>
<evidence type="ECO:0000256" key="1">
    <source>
        <dbReference type="ARBA" id="ARBA00007131"/>
    </source>
</evidence>
<keyword evidence="18" id="KW-1185">Reference proteome</keyword>
<evidence type="ECO:0000256" key="6">
    <source>
        <dbReference type="ARBA" id="ARBA00022723"/>
    </source>
</evidence>
<keyword evidence="7 14" id="KW-0460">Magnesium</keyword>
<feature type="site" description="Important for catalytic activity" evidence="15">
    <location>
        <position position="29"/>
    </location>
</feature>
<feature type="binding site" evidence="12">
    <location>
        <position position="520"/>
    </location>
    <ligand>
        <name>substrate</name>
    </ligand>
</feature>
<dbReference type="Pfam" id="PF22613">
    <property type="entry name" value="Transketolase_C_1"/>
    <property type="match status" value="1"/>
</dbReference>
<feature type="domain" description="Transketolase-like pyrimidine-binding" evidence="16">
    <location>
        <begin position="354"/>
        <end position="525"/>
    </location>
</feature>
<dbReference type="InterPro" id="IPR029061">
    <property type="entry name" value="THDP-binding"/>
</dbReference>
<gene>
    <name evidence="17" type="ORF">P343_10990</name>
</gene>
<comment type="cofactor">
    <cofactor evidence="14">
        <name>Mg(2+)</name>
        <dbReference type="ChEBI" id="CHEBI:18420"/>
    </cofactor>
    <text evidence="14">Binds 1 Mg(2+) ion per subunit. Can also utilize other divalent metal cations, such as Ca(2+), Mn(2+) and Co(2+).</text>
</comment>
<dbReference type="FunFam" id="3.40.50.970:FF:000003">
    <property type="entry name" value="Transketolase"/>
    <property type="match status" value="1"/>
</dbReference>
<feature type="active site" description="Proton donor" evidence="11">
    <location>
        <position position="411"/>
    </location>
</feature>
<evidence type="ECO:0000256" key="2">
    <source>
        <dbReference type="ARBA" id="ARBA00011738"/>
    </source>
</evidence>
<feature type="site" description="Important for catalytic activity" evidence="15">
    <location>
        <position position="263"/>
    </location>
</feature>
<evidence type="ECO:0000256" key="7">
    <source>
        <dbReference type="ARBA" id="ARBA00022842"/>
    </source>
</evidence>
<dbReference type="STRING" id="1395513.P343_10990"/>
<comment type="similarity">
    <text evidence="1">Belongs to the transketolase family.</text>
</comment>
<evidence type="ECO:0000256" key="12">
    <source>
        <dbReference type="PIRSR" id="PIRSR605478-2"/>
    </source>
</evidence>
<dbReference type="FunFam" id="3.40.50.920:FF:000003">
    <property type="entry name" value="Transketolase"/>
    <property type="match status" value="1"/>
</dbReference>
<dbReference type="InterPro" id="IPR009014">
    <property type="entry name" value="Transketo_C/PFOR_II"/>
</dbReference>
<comment type="caution">
    <text evidence="17">The sequence shown here is derived from an EMBL/GenBank/DDBJ whole genome shotgun (WGS) entry which is preliminary data.</text>
</comment>
<comment type="cofactor">
    <cofactor evidence="13">
        <name>thiamine diphosphate</name>
        <dbReference type="ChEBI" id="CHEBI:58937"/>
    </cofactor>
    <text evidence="13">Binds 1 thiamine pyrophosphate per subunit. During the reaction, the substrate forms a covalent intermediate with the cofactor.</text>
</comment>
<sequence>MKFDEIDQLSVNAIRMLSCESIECAGSGHPGLPLGAGPMAYVLWRNHLCINPKDPEWFNRDRFVLSAGHGSAMLYSLLHLAGYPVSIDDLKQFRRLHSKTPGHPEWGVVSGVDASTGPLGQGLGMAVGMAMAEGHLGSKYNQEQTEVVSHYTYVLCGDGDLMEGISHEAASLAGHLNLNKLIVLYDSNAVSLDGPASMAFSDDVGSRFKGYGWHYECVADGNDLDAIDAAITEAKQQENKPTLIEVKTVIGFGAPDQGTSKVHGTPIGVSGMAELRNHLNWTFPEFTVPHEVYDRFEETLAHRGALAEENWCRSFTKLASRQPKLAQQLKQSLENQLPDHWQSDLPKYHEGMSEAGRSTSHSVIQKLARRVPFLWGGSADLSSSNKTSIEDEGLFSPSNRSGRNIAFGVREFAEGAAMNGIMLHGGSRVFGGTFLVFSDYMRAAIRLAAMQKLPVIYVFTHDSIAVGEDGPTHQPIEQLMSLRAMPNVSVIRPADPNETVAAWTVALQTQDRPTVLILTRQNLTVLQNTVKSAQDGVNRGGYVLSPQSGTVPEGILIATGSEVHLAVKAQHVLRSKGHDVSVVSMPSFDRFNRQSYTYRESVLPTAVRKRMSIEMGATLGWERYVGLDGVSLGVDIFGASGAADDLLPAYGFTVERLVAAYEQQFAPEIPEDSKYRNGNKQII</sequence>
<comment type="catalytic activity">
    <reaction evidence="9">
        <text>D-sedoheptulose 7-phosphate + D-glyceraldehyde 3-phosphate = aldehydo-D-ribose 5-phosphate + D-xylulose 5-phosphate</text>
        <dbReference type="Rhea" id="RHEA:10508"/>
        <dbReference type="ChEBI" id="CHEBI:57483"/>
        <dbReference type="ChEBI" id="CHEBI:57737"/>
        <dbReference type="ChEBI" id="CHEBI:58273"/>
        <dbReference type="ChEBI" id="CHEBI:59776"/>
        <dbReference type="EC" id="2.2.1.1"/>
    </reaction>
</comment>
<feature type="binding site" evidence="14">
    <location>
        <position position="158"/>
    </location>
    <ligand>
        <name>Mg(2+)</name>
        <dbReference type="ChEBI" id="CHEBI:18420"/>
    </ligand>
</feature>
<dbReference type="PANTHER" id="PTHR43522:SF2">
    <property type="entry name" value="TRANSKETOLASE 1-RELATED"/>
    <property type="match status" value="1"/>
</dbReference>
<dbReference type="SMART" id="SM00861">
    <property type="entry name" value="Transket_pyr"/>
    <property type="match status" value="1"/>
</dbReference>
<dbReference type="InterPro" id="IPR005475">
    <property type="entry name" value="Transketolase-like_Pyr-bd"/>
</dbReference>
<dbReference type="SUPFAM" id="SSF52518">
    <property type="entry name" value="Thiamin diphosphate-binding fold (THDP-binding)"/>
    <property type="match status" value="2"/>
</dbReference>
<dbReference type="InterPro" id="IPR005478">
    <property type="entry name" value="Transketolase_bac-like"/>
</dbReference>
<dbReference type="InterPro" id="IPR033247">
    <property type="entry name" value="Transketolase_fam"/>
</dbReference>
<dbReference type="GO" id="GO:0046872">
    <property type="term" value="F:metal ion binding"/>
    <property type="evidence" value="ECO:0007669"/>
    <property type="project" value="UniProtKB-KW"/>
</dbReference>
<reference evidence="17 18" key="1">
    <citation type="journal article" date="2013" name="Genome Announc.">
        <title>Genome Sequence of Sporolactobacillus laevolacticus DSM442, an Efficient Polymer-Grade D-Lactate Producer from Agricultural Waste Cottonseed as a Nitrogen Source.</title>
        <authorList>
            <person name="Wang H."/>
            <person name="Wang L."/>
            <person name="Ju J."/>
            <person name="Yu B."/>
            <person name="Ma Y."/>
        </authorList>
    </citation>
    <scope>NUCLEOTIDE SEQUENCE [LARGE SCALE GENOMIC DNA]</scope>
    <source>
        <strain evidence="17 18">DSM 442</strain>
    </source>
</reference>
<feature type="binding site" evidence="14">
    <location>
        <position position="188"/>
    </location>
    <ligand>
        <name>Mg(2+)</name>
        <dbReference type="ChEBI" id="CHEBI:18420"/>
    </ligand>
</feature>
<dbReference type="GO" id="GO:0005829">
    <property type="term" value="C:cytosol"/>
    <property type="evidence" value="ECO:0007669"/>
    <property type="project" value="TreeGrafter"/>
</dbReference>
<feature type="binding site" evidence="13">
    <location>
        <position position="188"/>
    </location>
    <ligand>
        <name>thiamine diphosphate</name>
        <dbReference type="ChEBI" id="CHEBI:58937"/>
    </ligand>
</feature>
<feature type="binding site" evidence="12">
    <location>
        <position position="29"/>
    </location>
    <ligand>
        <name>substrate</name>
    </ligand>
</feature>
<evidence type="ECO:0000256" key="10">
    <source>
        <dbReference type="NCBIfam" id="TIGR00232"/>
    </source>
</evidence>
<keyword evidence="5" id="KW-0808">Transferase</keyword>
<feature type="binding site" evidence="13">
    <location>
        <position position="159"/>
    </location>
    <ligand>
        <name>thiamine diphosphate</name>
        <dbReference type="ChEBI" id="CHEBI:58937"/>
    </ligand>
</feature>
<dbReference type="FunFam" id="3.40.50.970:FF:000004">
    <property type="entry name" value="Transketolase"/>
    <property type="match status" value="1"/>
</dbReference>
<feature type="binding site" evidence="13">
    <location>
        <position position="263"/>
    </location>
    <ligand>
        <name>thiamine diphosphate</name>
        <dbReference type="ChEBI" id="CHEBI:58937"/>
    </ligand>
</feature>
<feature type="binding site" evidence="14">
    <location>
        <position position="190"/>
    </location>
    <ligand>
        <name>Mg(2+)</name>
        <dbReference type="ChEBI" id="CHEBI:18420"/>
    </ligand>
</feature>
<dbReference type="NCBIfam" id="TIGR00232">
    <property type="entry name" value="tktlase_bact"/>
    <property type="match status" value="1"/>
</dbReference>
<feature type="binding site" evidence="12">
    <location>
        <position position="473"/>
    </location>
    <ligand>
        <name>substrate</name>
    </ligand>
</feature>
<dbReference type="InterPro" id="IPR055152">
    <property type="entry name" value="Transketolase-like_C_2"/>
</dbReference>
<feature type="binding site" evidence="13">
    <location>
        <position position="69"/>
    </location>
    <ligand>
        <name>thiamine diphosphate</name>
        <dbReference type="ChEBI" id="CHEBI:58937"/>
    </ligand>
</feature>
<evidence type="ECO:0000256" key="8">
    <source>
        <dbReference type="ARBA" id="ARBA00023052"/>
    </source>
</evidence>